<protein>
    <submittedName>
        <fullName evidence="2">Uncharacterized protein</fullName>
    </submittedName>
</protein>
<dbReference type="EMBL" id="UGNX01000001">
    <property type="protein sequence ID" value="STX34097.1"/>
    <property type="molecule type" value="Genomic_DNA"/>
</dbReference>
<evidence type="ECO:0000313" key="4">
    <source>
        <dbReference type="Proteomes" id="UP000255316"/>
    </source>
</evidence>
<accession>A0A378IFU8</accession>
<dbReference type="RefSeq" id="WP_058463406.1">
    <property type="nucleotide sequence ID" value="NZ_CAAAHQ010000011.1"/>
</dbReference>
<evidence type="ECO:0000313" key="1">
    <source>
        <dbReference type="EMBL" id="KTC93574.1"/>
    </source>
</evidence>
<dbReference type="EMBL" id="LNXX01000004">
    <property type="protein sequence ID" value="KTC93574.1"/>
    <property type="molecule type" value="Genomic_DNA"/>
</dbReference>
<dbReference type="Proteomes" id="UP000255316">
    <property type="component" value="Unassembled WGS sequence"/>
</dbReference>
<evidence type="ECO:0000313" key="2">
    <source>
        <dbReference type="EMBL" id="STX34097.1"/>
    </source>
</evidence>
<sequence length="61" mass="7241">MKFPYHFIELTHTLDENSPFVRLGFAPKDCSSYEIIPIDEHERDEMLFVEAKKLCYSMKIS</sequence>
<reference evidence="2 4" key="2">
    <citation type="submission" date="2018-06" db="EMBL/GenBank/DDBJ databases">
        <authorList>
            <consortium name="Pathogen Informatics"/>
            <person name="Doyle S."/>
        </authorList>
    </citation>
    <scope>NUCLEOTIDE SEQUENCE [LARGE SCALE GENOMIC DNA]</scope>
    <source>
        <strain evidence="2 4">NCTC12438</strain>
    </source>
</reference>
<keyword evidence="3" id="KW-1185">Reference proteome</keyword>
<dbReference type="AlphaFoldDB" id="A0A378IFU8"/>
<reference evidence="1 3" key="1">
    <citation type="submission" date="2015-11" db="EMBL/GenBank/DDBJ databases">
        <title>Genomic analysis of 38 Legionella species identifies large and diverse effector repertoires.</title>
        <authorList>
            <person name="Burstein D."/>
            <person name="Amaro F."/>
            <person name="Zusman T."/>
            <person name="Lifshitz Z."/>
            <person name="Cohen O."/>
            <person name="Gilbert J.A."/>
            <person name="Pupko T."/>
            <person name="Shuman H.A."/>
            <person name="Segal G."/>
        </authorList>
    </citation>
    <scope>NUCLEOTIDE SEQUENCE [LARGE SCALE GENOMIC DNA]</scope>
    <source>
        <strain evidence="1 3">CDC#72-OH-14</strain>
    </source>
</reference>
<evidence type="ECO:0000313" key="3">
    <source>
        <dbReference type="Proteomes" id="UP000054854"/>
    </source>
</evidence>
<dbReference type="Proteomes" id="UP000054854">
    <property type="component" value="Unassembled WGS sequence"/>
</dbReference>
<dbReference type="STRING" id="28085.Lcin_0154"/>
<gene>
    <name evidence="1" type="ORF">Lcin_0154</name>
    <name evidence="2" type="ORF">NCTC12438_00690</name>
</gene>
<proteinExistence type="predicted"/>
<name>A0A378IFU8_9GAMM</name>
<organism evidence="2 4">
    <name type="scientific">Legionella cincinnatiensis</name>
    <dbReference type="NCBI Taxonomy" id="28085"/>
    <lineage>
        <taxon>Bacteria</taxon>
        <taxon>Pseudomonadati</taxon>
        <taxon>Pseudomonadota</taxon>
        <taxon>Gammaproteobacteria</taxon>
        <taxon>Legionellales</taxon>
        <taxon>Legionellaceae</taxon>
        <taxon>Legionella</taxon>
    </lineage>
</organism>